<dbReference type="Proteomes" id="UP001488805">
    <property type="component" value="Unassembled WGS sequence"/>
</dbReference>
<dbReference type="InterPro" id="IPR036048">
    <property type="entry name" value="Interleukin_8-like_sf"/>
</dbReference>
<dbReference type="Pfam" id="PF00048">
    <property type="entry name" value="IL8"/>
    <property type="match status" value="1"/>
</dbReference>
<dbReference type="GO" id="GO:0006955">
    <property type="term" value="P:immune response"/>
    <property type="evidence" value="ECO:0007669"/>
    <property type="project" value="InterPro"/>
</dbReference>
<dbReference type="EMBL" id="JBCEZU010000112">
    <property type="protein sequence ID" value="KAK9527415.1"/>
    <property type="molecule type" value="Genomic_DNA"/>
</dbReference>
<evidence type="ECO:0000313" key="4">
    <source>
        <dbReference type="EMBL" id="KAK9527415.1"/>
    </source>
</evidence>
<keyword evidence="1" id="KW-0202">Cytokine</keyword>
<evidence type="ECO:0000256" key="2">
    <source>
        <dbReference type="SAM" id="SignalP"/>
    </source>
</evidence>
<comment type="caution">
    <text evidence="4">The sequence shown here is derived from an EMBL/GenBank/DDBJ whole genome shotgun (WGS) entry which is preliminary data.</text>
</comment>
<feature type="signal peptide" evidence="2">
    <location>
        <begin position="1"/>
        <end position="18"/>
    </location>
</feature>
<accession>A0AAW1EZT6</accession>
<gene>
    <name evidence="4" type="ORF">VZT92_013979</name>
</gene>
<keyword evidence="5" id="KW-1185">Reference proteome</keyword>
<sequence>MSPRILSIALLLLSGCLCVQSFAGNGRLVRRRFPCCTEVSSADISSKVIGDVYRKQSSSSRCPEAIIFCTPGGSVCVDPQAEWAKNLTANMTKA</sequence>
<feature type="chain" id="PRO_5044002085" description="Chemokine interleukin-8-like domain-containing protein" evidence="2">
    <location>
        <begin position="19"/>
        <end position="94"/>
    </location>
</feature>
<proteinExistence type="predicted"/>
<evidence type="ECO:0000313" key="5">
    <source>
        <dbReference type="Proteomes" id="UP001488805"/>
    </source>
</evidence>
<dbReference type="SMART" id="SM00199">
    <property type="entry name" value="SCY"/>
    <property type="match status" value="1"/>
</dbReference>
<name>A0AAW1EZT6_ZOAVI</name>
<reference evidence="4 5" key="1">
    <citation type="journal article" date="2024" name="Genome Biol. Evol.">
        <title>Chromosome-level genome assembly of the viviparous eelpout Zoarces viviparus.</title>
        <authorList>
            <person name="Fuhrmann N."/>
            <person name="Brasseur M.V."/>
            <person name="Bakowski C.E."/>
            <person name="Podsiadlowski L."/>
            <person name="Prost S."/>
            <person name="Krehenwinkel H."/>
            <person name="Mayer C."/>
        </authorList>
    </citation>
    <scope>NUCLEOTIDE SEQUENCE [LARGE SCALE GENOMIC DNA]</scope>
    <source>
        <strain evidence="4">NO-MEL_2022_Ind0_liver</strain>
    </source>
</reference>
<dbReference type="Gene3D" id="2.40.50.40">
    <property type="match status" value="1"/>
</dbReference>
<dbReference type="SUPFAM" id="SSF54117">
    <property type="entry name" value="Interleukin 8-like chemokines"/>
    <property type="match status" value="1"/>
</dbReference>
<dbReference type="GO" id="GO:0005615">
    <property type="term" value="C:extracellular space"/>
    <property type="evidence" value="ECO:0007669"/>
    <property type="project" value="UniProtKB-KW"/>
</dbReference>
<dbReference type="PROSITE" id="PS51257">
    <property type="entry name" value="PROKAR_LIPOPROTEIN"/>
    <property type="match status" value="1"/>
</dbReference>
<protein>
    <recommendedName>
        <fullName evidence="3">Chemokine interleukin-8-like domain-containing protein</fullName>
    </recommendedName>
</protein>
<evidence type="ECO:0000259" key="3">
    <source>
        <dbReference type="SMART" id="SM00199"/>
    </source>
</evidence>
<dbReference type="AlphaFoldDB" id="A0AAW1EZT6"/>
<dbReference type="GO" id="GO:0008009">
    <property type="term" value="F:chemokine activity"/>
    <property type="evidence" value="ECO:0007669"/>
    <property type="project" value="InterPro"/>
</dbReference>
<evidence type="ECO:0000256" key="1">
    <source>
        <dbReference type="ARBA" id="ARBA00022514"/>
    </source>
</evidence>
<keyword evidence="2" id="KW-0732">Signal</keyword>
<dbReference type="InterPro" id="IPR001811">
    <property type="entry name" value="Chemokine_IL8-like_dom"/>
</dbReference>
<organism evidence="4 5">
    <name type="scientific">Zoarces viviparus</name>
    <name type="common">Viviparous eelpout</name>
    <name type="synonym">Blennius viviparus</name>
    <dbReference type="NCBI Taxonomy" id="48416"/>
    <lineage>
        <taxon>Eukaryota</taxon>
        <taxon>Metazoa</taxon>
        <taxon>Chordata</taxon>
        <taxon>Craniata</taxon>
        <taxon>Vertebrata</taxon>
        <taxon>Euteleostomi</taxon>
        <taxon>Actinopterygii</taxon>
        <taxon>Neopterygii</taxon>
        <taxon>Teleostei</taxon>
        <taxon>Neoteleostei</taxon>
        <taxon>Acanthomorphata</taxon>
        <taxon>Eupercaria</taxon>
        <taxon>Perciformes</taxon>
        <taxon>Cottioidei</taxon>
        <taxon>Zoarcales</taxon>
        <taxon>Zoarcidae</taxon>
        <taxon>Zoarcinae</taxon>
        <taxon>Zoarces</taxon>
    </lineage>
</organism>
<feature type="domain" description="Chemokine interleukin-8-like" evidence="3">
    <location>
        <begin position="32"/>
        <end position="91"/>
    </location>
</feature>